<evidence type="ECO:0000256" key="5">
    <source>
        <dbReference type="PROSITE-ProRule" id="PRU00339"/>
    </source>
</evidence>
<dbReference type="PANTHER" id="PTHR45984">
    <property type="entry name" value="RNA (RNA) POLYMERASE II ASSOCIATED PROTEIN HOMOLOG"/>
    <property type="match status" value="1"/>
</dbReference>
<protein>
    <recommendedName>
        <fullName evidence="8">STI1 domain-containing protein</fullName>
    </recommendedName>
</protein>
<evidence type="ECO:0000256" key="4">
    <source>
        <dbReference type="ARBA" id="ARBA00022803"/>
    </source>
</evidence>
<keyword evidence="4 5" id="KW-0802">TPR repeat</keyword>
<dbReference type="InterPro" id="IPR011990">
    <property type="entry name" value="TPR-like_helical_dom_sf"/>
</dbReference>
<evidence type="ECO:0000256" key="2">
    <source>
        <dbReference type="ARBA" id="ARBA00022490"/>
    </source>
</evidence>
<dbReference type="Gene3D" id="1.25.40.10">
    <property type="entry name" value="Tetratricopeptide repeat domain"/>
    <property type="match status" value="2"/>
</dbReference>
<comment type="subcellular location">
    <subcellularLocation>
        <location evidence="1">Cytoplasm</location>
    </subcellularLocation>
</comment>
<dbReference type="SMART" id="SM00028">
    <property type="entry name" value="TPR"/>
    <property type="match status" value="7"/>
</dbReference>
<accession>A0A448ZAF5</accession>
<proteinExistence type="predicted"/>
<reference evidence="6 7" key="1">
    <citation type="submission" date="2019-01" db="EMBL/GenBank/DDBJ databases">
        <authorList>
            <person name="Ferrante I. M."/>
        </authorList>
    </citation>
    <scope>NUCLEOTIDE SEQUENCE [LARGE SCALE GENOMIC DNA]</scope>
    <source>
        <strain evidence="6 7">B856</strain>
    </source>
</reference>
<dbReference type="GO" id="GO:0031072">
    <property type="term" value="F:heat shock protein binding"/>
    <property type="evidence" value="ECO:0007669"/>
    <property type="project" value="TreeGrafter"/>
</dbReference>
<evidence type="ECO:0008006" key="8">
    <source>
        <dbReference type="Google" id="ProtNLM"/>
    </source>
</evidence>
<dbReference type="InterPro" id="IPR051982">
    <property type="entry name" value="CiliaryAsmbly_MitoImport"/>
</dbReference>
<keyword evidence="2" id="KW-0963">Cytoplasm</keyword>
<dbReference type="Proteomes" id="UP000291116">
    <property type="component" value="Unassembled WGS sequence"/>
</dbReference>
<dbReference type="GO" id="GO:0005829">
    <property type="term" value="C:cytosol"/>
    <property type="evidence" value="ECO:0007669"/>
    <property type="project" value="TreeGrafter"/>
</dbReference>
<feature type="repeat" description="TPR" evidence="5">
    <location>
        <begin position="6"/>
        <end position="39"/>
    </location>
</feature>
<dbReference type="EMBL" id="CAACVS010000197">
    <property type="protein sequence ID" value="VEU38978.1"/>
    <property type="molecule type" value="Genomic_DNA"/>
</dbReference>
<dbReference type="AlphaFoldDB" id="A0A448ZAF5"/>
<dbReference type="SUPFAM" id="SSF48452">
    <property type="entry name" value="TPR-like"/>
    <property type="match status" value="2"/>
</dbReference>
<organism evidence="6 7">
    <name type="scientific">Pseudo-nitzschia multistriata</name>
    <dbReference type="NCBI Taxonomy" id="183589"/>
    <lineage>
        <taxon>Eukaryota</taxon>
        <taxon>Sar</taxon>
        <taxon>Stramenopiles</taxon>
        <taxon>Ochrophyta</taxon>
        <taxon>Bacillariophyta</taxon>
        <taxon>Bacillariophyceae</taxon>
        <taxon>Bacillariophycidae</taxon>
        <taxon>Bacillariales</taxon>
        <taxon>Bacillariaceae</taxon>
        <taxon>Pseudo-nitzschia</taxon>
    </lineage>
</organism>
<keyword evidence="3" id="KW-0677">Repeat</keyword>
<evidence type="ECO:0000313" key="6">
    <source>
        <dbReference type="EMBL" id="VEU38978.1"/>
    </source>
</evidence>
<dbReference type="GO" id="GO:0006626">
    <property type="term" value="P:protein targeting to mitochondrion"/>
    <property type="evidence" value="ECO:0007669"/>
    <property type="project" value="TreeGrafter"/>
</dbReference>
<dbReference type="OrthoDB" id="2423701at2759"/>
<gene>
    <name evidence="6" type="ORF">PSNMU_V1.4_AUG-EV-PASAV3_0058130</name>
</gene>
<dbReference type="PANTHER" id="PTHR45984:SF1">
    <property type="entry name" value="SPAG1 AXONEMAL DYNEIN ASSEMBLY FACTOR"/>
    <property type="match status" value="1"/>
</dbReference>
<dbReference type="InterPro" id="IPR019734">
    <property type="entry name" value="TPR_rpt"/>
</dbReference>
<evidence type="ECO:0000256" key="3">
    <source>
        <dbReference type="ARBA" id="ARBA00022737"/>
    </source>
</evidence>
<dbReference type="PROSITE" id="PS50005">
    <property type="entry name" value="TPR"/>
    <property type="match status" value="1"/>
</dbReference>
<sequence>MPNPQAEAIKAEGNGFFKAGKYADAIAKYKEATSIDDKVPSYWSNMAACYEKLGEYEKMADAGRSCVKADRTFVKGYFRLAVAYKNLNQLSECIKTLESGLAVQSSNPDLKRMKKEVTELQRGEQVAAYCNKADELMQNGDIAGAMKQLDLASRLDAGNSIVEKMMGKVKPKWEAMEKKRKANLSPVEVFKERGDASYKNASFEEAIGHYTQCVEQLQNEGKSGSDLALKAYANRAACYKQISNFDGVISDCTAVLEVDPENVKALIRRAQAFEGVERYRFALQDVKTVLMMPYNQVGKANFDLCNMMQHRLQRTVSQLKKMNSS</sequence>
<dbReference type="Pfam" id="PF13414">
    <property type="entry name" value="TPR_11"/>
    <property type="match status" value="1"/>
</dbReference>
<evidence type="ECO:0000313" key="7">
    <source>
        <dbReference type="Proteomes" id="UP000291116"/>
    </source>
</evidence>
<name>A0A448ZAF5_9STRA</name>
<dbReference type="Pfam" id="PF13181">
    <property type="entry name" value="TPR_8"/>
    <property type="match status" value="2"/>
</dbReference>
<evidence type="ECO:0000256" key="1">
    <source>
        <dbReference type="ARBA" id="ARBA00004496"/>
    </source>
</evidence>
<keyword evidence="7" id="KW-1185">Reference proteome</keyword>
<dbReference type="GO" id="GO:0005739">
    <property type="term" value="C:mitochondrion"/>
    <property type="evidence" value="ECO:0007669"/>
    <property type="project" value="TreeGrafter"/>
</dbReference>